<reference evidence="4" key="1">
    <citation type="journal article" date="2012" name="Science">
        <title>The Paleozoic origin of enzymatic lignin decomposition reconstructed from 31 fungal genomes.</title>
        <authorList>
            <person name="Floudas D."/>
            <person name="Binder M."/>
            <person name="Riley R."/>
            <person name="Barry K."/>
            <person name="Blanchette R.A."/>
            <person name="Henrissat B."/>
            <person name="Martinez A.T."/>
            <person name="Otillar R."/>
            <person name="Spatafora J.W."/>
            <person name="Yadav J.S."/>
            <person name="Aerts A."/>
            <person name="Benoit I."/>
            <person name="Boyd A."/>
            <person name="Carlson A."/>
            <person name="Copeland A."/>
            <person name="Coutinho P.M."/>
            <person name="de Vries R.P."/>
            <person name="Ferreira P."/>
            <person name="Findley K."/>
            <person name="Foster B."/>
            <person name="Gaskell J."/>
            <person name="Glotzer D."/>
            <person name="Gorecki P."/>
            <person name="Heitman J."/>
            <person name="Hesse C."/>
            <person name="Hori C."/>
            <person name="Igarashi K."/>
            <person name="Jurgens J.A."/>
            <person name="Kallen N."/>
            <person name="Kersten P."/>
            <person name="Kohler A."/>
            <person name="Kuees U."/>
            <person name="Kumar T.K.A."/>
            <person name="Kuo A."/>
            <person name="LaButti K."/>
            <person name="Larrondo L.F."/>
            <person name="Lindquist E."/>
            <person name="Ling A."/>
            <person name="Lombard V."/>
            <person name="Lucas S."/>
            <person name="Lundell T."/>
            <person name="Martin R."/>
            <person name="McLaughlin D.J."/>
            <person name="Morgenstern I."/>
            <person name="Morin E."/>
            <person name="Murat C."/>
            <person name="Nagy L.G."/>
            <person name="Nolan M."/>
            <person name="Ohm R.A."/>
            <person name="Patyshakuliyeva A."/>
            <person name="Rokas A."/>
            <person name="Ruiz-Duenas F.J."/>
            <person name="Sabat G."/>
            <person name="Salamov A."/>
            <person name="Samejima M."/>
            <person name="Schmutz J."/>
            <person name="Slot J.C."/>
            <person name="St John F."/>
            <person name="Stenlid J."/>
            <person name="Sun H."/>
            <person name="Sun S."/>
            <person name="Syed K."/>
            <person name="Tsang A."/>
            <person name="Wiebenga A."/>
            <person name="Young D."/>
            <person name="Pisabarro A."/>
            <person name="Eastwood D.C."/>
            <person name="Martin F."/>
            <person name="Cullen D."/>
            <person name="Grigoriev I.V."/>
            <person name="Hibbett D.S."/>
        </authorList>
    </citation>
    <scope>NUCLEOTIDE SEQUENCE [LARGE SCALE GENOMIC DNA]</scope>
    <source>
        <strain evidence="4">RWD-64-598 SS2</strain>
    </source>
</reference>
<dbReference type="Pfam" id="PF24883">
    <property type="entry name" value="NPHP3_N"/>
    <property type="match status" value="1"/>
</dbReference>
<proteinExistence type="predicted"/>
<dbReference type="Proteomes" id="UP000053558">
    <property type="component" value="Unassembled WGS sequence"/>
</dbReference>
<evidence type="ECO:0000256" key="1">
    <source>
        <dbReference type="ARBA" id="ARBA00022737"/>
    </source>
</evidence>
<dbReference type="RefSeq" id="XP_007775296.1">
    <property type="nucleotide sequence ID" value="XM_007777106.1"/>
</dbReference>
<evidence type="ECO:0000259" key="2">
    <source>
        <dbReference type="Pfam" id="PF24883"/>
    </source>
</evidence>
<feature type="domain" description="Nephrocystin 3-like N-terminal" evidence="2">
    <location>
        <begin position="39"/>
        <end position="138"/>
    </location>
</feature>
<dbReference type="Gene3D" id="3.40.50.300">
    <property type="entry name" value="P-loop containing nucleotide triphosphate hydrolases"/>
    <property type="match status" value="1"/>
</dbReference>
<accession>R7SFS6</accession>
<keyword evidence="4" id="KW-1185">Reference proteome</keyword>
<name>R7SFS6_CONPW</name>
<evidence type="ECO:0000313" key="4">
    <source>
        <dbReference type="Proteomes" id="UP000053558"/>
    </source>
</evidence>
<sequence>MSYSQDNETWAKLANHVLVAAYSNGSPESRCLPGTRTQLLSDITNHLDKQSRNVIWLHGAVGTGKTAVALSIVDKLKKDDRLAGCFFFSRKDTRRQSLSSVLPTIAYQLGVGHPRAREAVVRALEKDPSLLNKECSYLEQLVPLFVEPLQEL</sequence>
<dbReference type="EMBL" id="JH711591">
    <property type="protein sequence ID" value="EIW74705.1"/>
    <property type="molecule type" value="Genomic_DNA"/>
</dbReference>
<dbReference type="InterPro" id="IPR027417">
    <property type="entry name" value="P-loop_NTPase"/>
</dbReference>
<feature type="non-terminal residue" evidence="3">
    <location>
        <position position="152"/>
    </location>
</feature>
<dbReference type="GeneID" id="19198997"/>
<dbReference type="AlphaFoldDB" id="R7SFS6"/>
<evidence type="ECO:0000313" key="3">
    <source>
        <dbReference type="EMBL" id="EIW74705.1"/>
    </source>
</evidence>
<gene>
    <name evidence="3" type="ORF">CONPUDRAFT_113275</name>
</gene>
<dbReference type="KEGG" id="cput:CONPUDRAFT_113275"/>
<dbReference type="OMA" id="DNETWAK"/>
<protein>
    <recommendedName>
        <fullName evidence="2">Nephrocystin 3-like N-terminal domain-containing protein</fullName>
    </recommendedName>
</protein>
<keyword evidence="1" id="KW-0677">Repeat</keyword>
<organism evidence="3 4">
    <name type="scientific">Coniophora puteana (strain RWD-64-598)</name>
    <name type="common">Brown rot fungus</name>
    <dbReference type="NCBI Taxonomy" id="741705"/>
    <lineage>
        <taxon>Eukaryota</taxon>
        <taxon>Fungi</taxon>
        <taxon>Dikarya</taxon>
        <taxon>Basidiomycota</taxon>
        <taxon>Agaricomycotina</taxon>
        <taxon>Agaricomycetes</taxon>
        <taxon>Agaricomycetidae</taxon>
        <taxon>Boletales</taxon>
        <taxon>Coniophorineae</taxon>
        <taxon>Coniophoraceae</taxon>
        <taxon>Coniophora</taxon>
    </lineage>
</organism>
<dbReference type="OrthoDB" id="5106486at2759"/>
<dbReference type="SUPFAM" id="SSF52540">
    <property type="entry name" value="P-loop containing nucleoside triphosphate hydrolases"/>
    <property type="match status" value="1"/>
</dbReference>
<dbReference type="InterPro" id="IPR056884">
    <property type="entry name" value="NPHP3-like_N"/>
</dbReference>